<feature type="active site" evidence="9">
    <location>
        <position position="134"/>
    </location>
</feature>
<dbReference type="PROSITE" id="PS00855">
    <property type="entry name" value="SPASE_II"/>
    <property type="match status" value="1"/>
</dbReference>
<keyword evidence="13" id="KW-1185">Reference proteome</keyword>
<evidence type="ECO:0000256" key="9">
    <source>
        <dbReference type="HAMAP-Rule" id="MF_00161"/>
    </source>
</evidence>
<keyword evidence="3 9" id="KW-0645">Protease</keyword>
<dbReference type="PANTHER" id="PTHR33695:SF1">
    <property type="entry name" value="LIPOPROTEIN SIGNAL PEPTIDASE"/>
    <property type="match status" value="1"/>
</dbReference>
<feature type="transmembrane region" description="Helical" evidence="9">
    <location>
        <begin position="21"/>
        <end position="38"/>
    </location>
</feature>
<name>A0ABX5FEE5_9BURK</name>
<evidence type="ECO:0000256" key="5">
    <source>
        <dbReference type="ARBA" id="ARBA00022750"/>
    </source>
</evidence>
<keyword evidence="2 9" id="KW-1003">Cell membrane</keyword>
<evidence type="ECO:0000256" key="7">
    <source>
        <dbReference type="ARBA" id="ARBA00022989"/>
    </source>
</evidence>
<feature type="active site" evidence="9">
    <location>
        <position position="152"/>
    </location>
</feature>
<evidence type="ECO:0000313" key="12">
    <source>
        <dbReference type="EMBL" id="PSB91828.1"/>
    </source>
</evidence>
<dbReference type="RefSeq" id="WP_106181696.1">
    <property type="nucleotide sequence ID" value="NZ_MUHY01000001.1"/>
</dbReference>
<dbReference type="NCBIfam" id="TIGR00077">
    <property type="entry name" value="lspA"/>
    <property type="match status" value="1"/>
</dbReference>
<proteinExistence type="inferred from homology"/>
<dbReference type="EMBL" id="MUHY01000001">
    <property type="protein sequence ID" value="PSB91828.1"/>
    <property type="molecule type" value="Genomic_DNA"/>
</dbReference>
<dbReference type="PRINTS" id="PR00781">
    <property type="entry name" value="LIPOSIGPTASE"/>
</dbReference>
<feature type="transmembrane region" description="Helical" evidence="9">
    <location>
        <begin position="106"/>
        <end position="124"/>
    </location>
</feature>
<feature type="transmembrane region" description="Helical" evidence="9">
    <location>
        <begin position="79"/>
        <end position="99"/>
    </location>
</feature>
<keyword evidence="5 9" id="KW-0064">Aspartyl protease</keyword>
<evidence type="ECO:0000256" key="4">
    <source>
        <dbReference type="ARBA" id="ARBA00022692"/>
    </source>
</evidence>
<feature type="transmembrane region" description="Helical" evidence="9">
    <location>
        <begin position="144"/>
        <end position="164"/>
    </location>
</feature>
<comment type="caution">
    <text evidence="12">The sequence shown here is derived from an EMBL/GenBank/DDBJ whole genome shotgun (WGS) entry which is preliminary data.</text>
</comment>
<reference evidence="12 13" key="1">
    <citation type="journal article" date="2017" name="Front. Microbiol.">
        <title>Genome of Ca. Pandoraea novymonadis, an Endosymbiotic Bacterium of the Trypanosomatid Novymonas esmeraldas.</title>
        <authorList>
            <person name="Kostygov A.Y."/>
            <person name="Butenko A."/>
            <person name="Nenarokova A."/>
            <person name="Tashyreva D."/>
            <person name="Flegontov P."/>
            <person name="Lukes J."/>
            <person name="Yurchenko V."/>
        </authorList>
    </citation>
    <scope>NUCLEOTIDE SEQUENCE [LARGE SCALE GENOMIC DNA]</scope>
    <source>
        <strain evidence="12 13">E262</strain>
    </source>
</reference>
<sequence length="174" mass="19343">MAKKNRAPRSAESLDTDRISLGSWLSIAIAVILLDQITKITALKTLQYGEFCPVTAFFNLVLVYNEGAAFNFLANAGGWQRWFLILLGISAGVFIVSILKHHNSQRIFSLSLVLILGGTLGNVIDRIVYGHVVDFLDFHLAEWHWPAFNVSDMCIVVGVILLILDEVCRAKRGK</sequence>
<evidence type="ECO:0000256" key="2">
    <source>
        <dbReference type="ARBA" id="ARBA00022475"/>
    </source>
</evidence>
<comment type="catalytic activity">
    <reaction evidence="9 10">
        <text>Release of signal peptides from bacterial membrane prolipoproteins. Hydrolyzes -Xaa-Yaa-Zaa-|-(S,diacylglyceryl)Cys-, in which Xaa is hydrophobic (preferably Leu), and Yaa (Ala or Ser) and Zaa (Gly or Ala) have small, neutral side chains.</text>
        <dbReference type="EC" id="3.4.23.36"/>
    </reaction>
</comment>
<dbReference type="HAMAP" id="MF_00161">
    <property type="entry name" value="LspA"/>
    <property type="match status" value="1"/>
</dbReference>
<keyword evidence="6 9" id="KW-0378">Hydrolase</keyword>
<dbReference type="EC" id="3.4.23.36" evidence="9"/>
<keyword evidence="8 9" id="KW-0472">Membrane</keyword>
<evidence type="ECO:0000256" key="1">
    <source>
        <dbReference type="ARBA" id="ARBA00006139"/>
    </source>
</evidence>
<evidence type="ECO:0000256" key="3">
    <source>
        <dbReference type="ARBA" id="ARBA00022670"/>
    </source>
</evidence>
<accession>A0ABX5FEE5</accession>
<keyword evidence="12" id="KW-0449">Lipoprotein</keyword>
<evidence type="ECO:0000256" key="8">
    <source>
        <dbReference type="ARBA" id="ARBA00023136"/>
    </source>
</evidence>
<keyword evidence="7 9" id="KW-1133">Transmembrane helix</keyword>
<evidence type="ECO:0000313" key="13">
    <source>
        <dbReference type="Proteomes" id="UP000242660"/>
    </source>
</evidence>
<gene>
    <name evidence="9 12" type="primary">lspA</name>
    <name evidence="12" type="ORF">BZL35_00042</name>
</gene>
<comment type="pathway">
    <text evidence="9">Protein modification; lipoprotein biosynthesis (signal peptide cleavage).</text>
</comment>
<organism evidence="12 13">
    <name type="scientific">Candidatus Pandoraea novymonadis</name>
    <dbReference type="NCBI Taxonomy" id="1808959"/>
    <lineage>
        <taxon>Bacteria</taxon>
        <taxon>Pseudomonadati</taxon>
        <taxon>Pseudomonadota</taxon>
        <taxon>Betaproteobacteria</taxon>
        <taxon>Burkholderiales</taxon>
        <taxon>Burkholderiaceae</taxon>
        <taxon>Pandoraea</taxon>
    </lineage>
</organism>
<keyword evidence="4 9" id="KW-0812">Transmembrane</keyword>
<dbReference type="PANTHER" id="PTHR33695">
    <property type="entry name" value="LIPOPROTEIN SIGNAL PEPTIDASE"/>
    <property type="match status" value="1"/>
</dbReference>
<evidence type="ECO:0000256" key="10">
    <source>
        <dbReference type="RuleBase" id="RU000594"/>
    </source>
</evidence>
<dbReference type="Pfam" id="PF01252">
    <property type="entry name" value="Peptidase_A8"/>
    <property type="match status" value="1"/>
</dbReference>
<evidence type="ECO:0000256" key="6">
    <source>
        <dbReference type="ARBA" id="ARBA00022801"/>
    </source>
</evidence>
<dbReference type="InterPro" id="IPR001872">
    <property type="entry name" value="Peptidase_A8"/>
</dbReference>
<dbReference type="Proteomes" id="UP000242660">
    <property type="component" value="Unassembled WGS sequence"/>
</dbReference>
<protein>
    <recommendedName>
        <fullName evidence="9">Lipoprotein signal peptidase</fullName>
        <ecNumber evidence="9">3.4.23.36</ecNumber>
    </recommendedName>
    <alternativeName>
        <fullName evidence="9">Prolipoprotein signal peptidase</fullName>
    </alternativeName>
    <alternativeName>
        <fullName evidence="9">Signal peptidase II</fullName>
        <shortName evidence="9">SPase II</shortName>
    </alternativeName>
</protein>
<comment type="function">
    <text evidence="9 10">This protein specifically catalyzes the removal of signal peptides from prolipoproteins.</text>
</comment>
<evidence type="ECO:0000256" key="11">
    <source>
        <dbReference type="RuleBase" id="RU004181"/>
    </source>
</evidence>
<comment type="subcellular location">
    <subcellularLocation>
        <location evidence="9">Cell membrane</location>
        <topology evidence="9">Multi-pass membrane protein</topology>
    </subcellularLocation>
</comment>
<comment type="similarity">
    <text evidence="1 9 11">Belongs to the peptidase A8 family.</text>
</comment>